<protein>
    <submittedName>
        <fullName evidence="2">Ribonuclease H</fullName>
    </submittedName>
</protein>
<evidence type="ECO:0000313" key="3">
    <source>
        <dbReference type="Proteomes" id="UP000322181"/>
    </source>
</evidence>
<dbReference type="RefSeq" id="WP_150384627.1">
    <property type="nucleotide sequence ID" value="NZ_BAAAFS010000001.1"/>
</dbReference>
<feature type="domain" description="DUF4440" evidence="1">
    <location>
        <begin position="11"/>
        <end position="115"/>
    </location>
</feature>
<reference evidence="2 3" key="1">
    <citation type="submission" date="2019-09" db="EMBL/GenBank/DDBJ databases">
        <title>Draft genome sequence of various Type strains from the CCUG.</title>
        <authorList>
            <person name="Pineiro-Iglesias B."/>
            <person name="Tunovic T."/>
            <person name="Unosson C."/>
            <person name="Inganas E."/>
            <person name="Ohlen M."/>
            <person name="Cardew S."/>
            <person name="Jensie-Markopoulos S."/>
            <person name="Salva-Serra F."/>
            <person name="Jaen-Luchoro D."/>
            <person name="Karlsson R."/>
            <person name="Svensson-Stadler L."/>
            <person name="Chun J."/>
            <person name="Moore E."/>
        </authorList>
    </citation>
    <scope>NUCLEOTIDE SEQUENCE [LARGE SCALE GENOMIC DNA]</scope>
    <source>
        <strain evidence="2 3">CCUG 53682T</strain>
    </source>
</reference>
<accession>A0A5M9R8C7</accession>
<sequence length="127" mass="14849">MNETDLFRLLIRQEKILHRPLYRNDKSVLNTLLHTDFFEFCQSGVSTDKKDTVGGLNNPVTCAQQIYSENYHCARISSNSVLMTYRSFQFAGEKCIKATNRASLWFETTPDHWQLRFHQGTPSEREQ</sequence>
<dbReference type="SUPFAM" id="SSF54427">
    <property type="entry name" value="NTF2-like"/>
    <property type="match status" value="1"/>
</dbReference>
<name>A0A5M9R8C7_9GAMM</name>
<dbReference type="Proteomes" id="UP000322181">
    <property type="component" value="Unassembled WGS sequence"/>
</dbReference>
<organism evidence="2 3">
    <name type="scientific">Morganella psychrotolerans</name>
    <dbReference type="NCBI Taxonomy" id="368603"/>
    <lineage>
        <taxon>Bacteria</taxon>
        <taxon>Pseudomonadati</taxon>
        <taxon>Pseudomonadota</taxon>
        <taxon>Gammaproteobacteria</taxon>
        <taxon>Enterobacterales</taxon>
        <taxon>Morganellaceae</taxon>
        <taxon>Morganella</taxon>
    </lineage>
</organism>
<gene>
    <name evidence="2" type="ORF">F4V73_02750</name>
</gene>
<proteinExistence type="predicted"/>
<dbReference type="Pfam" id="PF14534">
    <property type="entry name" value="DUF4440"/>
    <property type="match status" value="1"/>
</dbReference>
<dbReference type="AlphaFoldDB" id="A0A5M9R8C7"/>
<dbReference type="InterPro" id="IPR027843">
    <property type="entry name" value="DUF4440"/>
</dbReference>
<evidence type="ECO:0000313" key="2">
    <source>
        <dbReference type="EMBL" id="KAA8716813.1"/>
    </source>
</evidence>
<dbReference type="EMBL" id="VXKB01000001">
    <property type="protein sequence ID" value="KAA8716813.1"/>
    <property type="molecule type" value="Genomic_DNA"/>
</dbReference>
<dbReference type="InterPro" id="IPR032710">
    <property type="entry name" value="NTF2-like_dom_sf"/>
</dbReference>
<comment type="caution">
    <text evidence="2">The sequence shown here is derived from an EMBL/GenBank/DDBJ whole genome shotgun (WGS) entry which is preliminary data.</text>
</comment>
<dbReference type="Gene3D" id="3.10.450.50">
    <property type="match status" value="1"/>
</dbReference>
<evidence type="ECO:0000259" key="1">
    <source>
        <dbReference type="Pfam" id="PF14534"/>
    </source>
</evidence>